<dbReference type="EMBL" id="CP047491">
    <property type="protein sequence ID" value="QHQ39565.1"/>
    <property type="molecule type" value="Genomic_DNA"/>
</dbReference>
<comment type="similarity">
    <text evidence="2">Belongs to the bacterial solute-binding protein 3 family.</text>
</comment>
<dbReference type="Pfam" id="PF01464">
    <property type="entry name" value="SLT"/>
    <property type="match status" value="1"/>
</dbReference>
<dbReference type="AlphaFoldDB" id="A0A6P1TCY9"/>
<dbReference type="Gene3D" id="3.40.190.10">
    <property type="entry name" value="Periplasmic binding protein-like II"/>
    <property type="match status" value="4"/>
</dbReference>
<dbReference type="CDD" id="cd13403">
    <property type="entry name" value="MLTF-like"/>
    <property type="match status" value="1"/>
</dbReference>
<organism evidence="7 10">
    <name type="scientific">Microbulbifer hydrolyticus</name>
    <dbReference type="NCBI Taxonomy" id="48074"/>
    <lineage>
        <taxon>Bacteria</taxon>
        <taxon>Pseudomonadati</taxon>
        <taxon>Pseudomonadota</taxon>
        <taxon>Gammaproteobacteria</taxon>
        <taxon>Cellvibrionales</taxon>
        <taxon>Microbulbiferaceae</taxon>
        <taxon>Microbulbifer</taxon>
    </lineage>
</organism>
<evidence type="ECO:0000256" key="3">
    <source>
        <dbReference type="ARBA" id="ARBA00022729"/>
    </source>
</evidence>
<gene>
    <name evidence="8" type="ORF">GTQ55_11610</name>
    <name evidence="7" type="ORF">HNQ53_000084</name>
</gene>
<comment type="subcellular location">
    <subcellularLocation>
        <location evidence="1">Cell outer membrane</location>
        <topology evidence="1">Peripheral membrane protein</topology>
    </subcellularLocation>
</comment>
<dbReference type="SUPFAM" id="SSF53955">
    <property type="entry name" value="Lysozyme-like"/>
    <property type="match status" value="1"/>
</dbReference>
<dbReference type="Proteomes" id="UP000563601">
    <property type="component" value="Unassembled WGS sequence"/>
</dbReference>
<dbReference type="EMBL" id="JACHHR010000001">
    <property type="protein sequence ID" value="MBB5209896.1"/>
    <property type="molecule type" value="Genomic_DNA"/>
</dbReference>
<dbReference type="SUPFAM" id="SSF53850">
    <property type="entry name" value="Periplasmic binding protein-like II"/>
    <property type="match status" value="2"/>
</dbReference>
<feature type="signal peptide" evidence="5">
    <location>
        <begin position="1"/>
        <end position="23"/>
    </location>
</feature>
<dbReference type="PANTHER" id="PTHR35936">
    <property type="entry name" value="MEMBRANE-BOUND LYTIC MUREIN TRANSGLYCOSYLASE F"/>
    <property type="match status" value="1"/>
</dbReference>
<keyword evidence="4" id="KW-0472">Membrane</keyword>
<evidence type="ECO:0000259" key="6">
    <source>
        <dbReference type="SMART" id="SM00062"/>
    </source>
</evidence>
<evidence type="ECO:0000256" key="4">
    <source>
        <dbReference type="ARBA" id="ARBA00023237"/>
    </source>
</evidence>
<evidence type="ECO:0000313" key="7">
    <source>
        <dbReference type="EMBL" id="MBB5209896.1"/>
    </source>
</evidence>
<keyword evidence="9" id="KW-1185">Reference proteome</keyword>
<feature type="domain" description="Solute-binding protein family 3/N-terminal" evidence="6">
    <location>
        <begin position="71"/>
        <end position="297"/>
    </location>
</feature>
<name>A0A6P1TCY9_9GAMM</name>
<dbReference type="InterPro" id="IPR008258">
    <property type="entry name" value="Transglycosylase_SLT_dom_1"/>
</dbReference>
<dbReference type="Proteomes" id="UP000464675">
    <property type="component" value="Chromosome"/>
</dbReference>
<protein>
    <submittedName>
        <fullName evidence="7">Membrane-bound lytic murein transglycosylase F</fullName>
    </submittedName>
    <submittedName>
        <fullName evidence="8">Transporter substrate-binding domain-containing protein</fullName>
    </submittedName>
</protein>
<dbReference type="SMART" id="SM00062">
    <property type="entry name" value="PBPb"/>
    <property type="match status" value="2"/>
</dbReference>
<dbReference type="GO" id="GO:0009279">
    <property type="term" value="C:cell outer membrane"/>
    <property type="evidence" value="ECO:0007669"/>
    <property type="project" value="UniProtKB-SubCell"/>
</dbReference>
<sequence>MVAIFFKQFLLPIALLASCVLYSGCDNTSAPDKTKTNSDNEAAREFKREQDTGFENYTESGDLGALKKRGVIRFVSMTGDNQPILPREAIVNQTHRQMAEDFATKIGLSTRWFVAQTPEQALRMVINGEVDVVAENISITPQRQEIVEFTIPVLQTSDVLVSGKNGPDISSVENLAGTELIVLAGSTYAEKAHEIVAQYPEANLSVREVYLTDERDTLFDMVANGNNAVTILHKNLAEETLKYRDDLKIGVTVSPPENIAWAIRKDSVRLKNRIDNFLTRTLITAVPERTSHWYAIKKSGVLRFATYNGPTSYYLWKGVLRGFDYDMAKAFADKHKLQLQVVVVPNEEDLVDWVADGRADIAGASTTITQERIDRGVMFSIPFIETTEKIISNRQLPQIETLADLEGRTITLRAYSSFIETARTLREHGIDINIQIAPADMSFEQVLNKVAKGEFEATIEDGYIADIQAALRPELVIGLQVSEGRSQGWMIKRGNKDLLREVDRFLKRFSKSEEFDKLLAAYFEPDKHLVQKISARVIPGEALSPYDHLVQVYALEHNFDWRLIVAQMWQESNFNPRAVSPVGAQGLLQVMPRTGEDMGYPPPLFDPEKNVKAGIKYLEWVRNRFKAPLPASEQLWFTLASYNAGIGHLFDAQRLAEKLGLDPGKWFGNVEVAMLKLSEPRYFQKARYGYVRGSEPVAYVRKISNLYKAYTNVATGDIAKGAAAEHGNLQVSVKSLKRSCQYDYSTPSADVHPPRLPAHKWPLLMDGSCPRPARAKPSFPGHWLWPPSPPLVPAAGWNLSESAA</sequence>
<dbReference type="PROSITE" id="PS51257">
    <property type="entry name" value="PROKAR_LIPOPROTEIN"/>
    <property type="match status" value="1"/>
</dbReference>
<reference evidence="8 9" key="1">
    <citation type="submission" date="2020-01" db="EMBL/GenBank/DDBJ databases">
        <title>The possibility of degradation of plastic by Microbulbifer hydrolyticus IRE-31.</title>
        <authorList>
            <person name="Liu L."/>
        </authorList>
    </citation>
    <scope>NUCLEOTIDE SEQUENCE [LARGE SCALE GENOMIC DNA]</scope>
    <source>
        <strain evidence="8 9">IRE-31</strain>
    </source>
</reference>
<evidence type="ECO:0000313" key="9">
    <source>
        <dbReference type="Proteomes" id="UP000464675"/>
    </source>
</evidence>
<evidence type="ECO:0000256" key="1">
    <source>
        <dbReference type="ARBA" id="ARBA00004339"/>
    </source>
</evidence>
<keyword evidence="4" id="KW-0998">Cell outer membrane</keyword>
<dbReference type="InterPro" id="IPR023346">
    <property type="entry name" value="Lysozyme-like_dom_sf"/>
</dbReference>
<accession>A0A6P1TCY9</accession>
<dbReference type="OrthoDB" id="9815002at2"/>
<reference evidence="7 10" key="2">
    <citation type="submission" date="2020-08" db="EMBL/GenBank/DDBJ databases">
        <title>Genomic Encyclopedia of Type Strains, Phase IV (KMG-IV): sequencing the most valuable type-strain genomes for metagenomic binning, comparative biology and taxonomic classification.</title>
        <authorList>
            <person name="Goeker M."/>
        </authorList>
    </citation>
    <scope>NUCLEOTIDE SEQUENCE [LARGE SCALE GENOMIC DNA]</scope>
    <source>
        <strain evidence="7 10">DSM 11525</strain>
    </source>
</reference>
<dbReference type="CDD" id="cd01009">
    <property type="entry name" value="PBP2_YfhD_N"/>
    <property type="match status" value="1"/>
</dbReference>
<proteinExistence type="inferred from homology"/>
<feature type="chain" id="PRO_5044645642" evidence="5">
    <location>
        <begin position="24"/>
        <end position="804"/>
    </location>
</feature>
<dbReference type="InterPro" id="IPR001638">
    <property type="entry name" value="Solute-binding_3/MltF_N"/>
</dbReference>
<dbReference type="Pfam" id="PF00497">
    <property type="entry name" value="SBP_bac_3"/>
    <property type="match status" value="2"/>
</dbReference>
<evidence type="ECO:0000256" key="2">
    <source>
        <dbReference type="ARBA" id="ARBA00010333"/>
    </source>
</evidence>
<evidence type="ECO:0000313" key="8">
    <source>
        <dbReference type="EMBL" id="QHQ39565.1"/>
    </source>
</evidence>
<feature type="domain" description="Solute-binding protein family 3/N-terminal" evidence="6">
    <location>
        <begin position="301"/>
        <end position="526"/>
    </location>
</feature>
<keyword evidence="3 5" id="KW-0732">Signal</keyword>
<evidence type="ECO:0000256" key="5">
    <source>
        <dbReference type="SAM" id="SignalP"/>
    </source>
</evidence>
<evidence type="ECO:0000313" key="10">
    <source>
        <dbReference type="Proteomes" id="UP000563601"/>
    </source>
</evidence>
<dbReference type="Gene3D" id="1.10.530.10">
    <property type="match status" value="1"/>
</dbReference>